<dbReference type="PANTHER" id="PTHR43141">
    <property type="entry name" value="CYTOCHROME BD2 SUBUNIT II"/>
    <property type="match status" value="1"/>
</dbReference>
<dbReference type="GO" id="GO:0005886">
    <property type="term" value="C:plasma membrane"/>
    <property type="evidence" value="ECO:0007669"/>
    <property type="project" value="UniProtKB-SubCell"/>
</dbReference>
<sequence length="336" mass="35817">MTELDLPLILAGIIGAGVIVYVLLDGFDLGVGILLPLAPDDDARDAMVASIAPVWDGNETWLILGGAVLFAAFPTAYSVALPAFYIPLMAMLFALIFRGVAFEFRMKAKTSKAFWSWAFTLGSAVAAFCQGAMLGGLIEGITMDGRSFAGGPFDWFTGLSVIAGLGVMAGYALLGATWLVMKTHAPLETAARRWATVALVGVLVAMALVSGLTPLLYPAIADRWFGGMNFLALAPVPVMTAVAALMLWRGLHHGWVWEPFLMAVALFLLGYCGIGISLWPTIIPPDLTIARAAAPDSSLVFTLIAVLCTLPFVLGYTVYAYWVFRGKVTARDGYHG</sequence>
<dbReference type="RefSeq" id="WP_153345439.1">
    <property type="nucleotide sequence ID" value="NZ_WIVE01000052.1"/>
</dbReference>
<feature type="transmembrane region" description="Helical" evidence="7">
    <location>
        <begin position="193"/>
        <end position="217"/>
    </location>
</feature>
<name>A0A7X2D497_9PROT</name>
<evidence type="ECO:0000256" key="5">
    <source>
        <dbReference type="ARBA" id="ARBA00022989"/>
    </source>
</evidence>
<feature type="transmembrane region" description="Helical" evidence="7">
    <location>
        <begin position="114"/>
        <end position="138"/>
    </location>
</feature>
<keyword evidence="9" id="KW-1185">Reference proteome</keyword>
<accession>A0A7X2D497</accession>
<keyword evidence="3" id="KW-1003">Cell membrane</keyword>
<dbReference type="InterPro" id="IPR003317">
    <property type="entry name" value="Cyt-d_oxidase_su2"/>
</dbReference>
<keyword evidence="6 7" id="KW-0472">Membrane</keyword>
<feature type="transmembrane region" description="Helical" evidence="7">
    <location>
        <begin position="299"/>
        <end position="324"/>
    </location>
</feature>
<dbReference type="GO" id="GO:0019646">
    <property type="term" value="P:aerobic electron transport chain"/>
    <property type="evidence" value="ECO:0007669"/>
    <property type="project" value="TreeGrafter"/>
</dbReference>
<proteinExistence type="inferred from homology"/>
<dbReference type="EMBL" id="WIVE01000052">
    <property type="protein sequence ID" value="MQX37703.1"/>
    <property type="molecule type" value="Genomic_DNA"/>
</dbReference>
<dbReference type="GO" id="GO:0009055">
    <property type="term" value="F:electron transfer activity"/>
    <property type="evidence" value="ECO:0007669"/>
    <property type="project" value="TreeGrafter"/>
</dbReference>
<feature type="transmembrane region" description="Helical" evidence="7">
    <location>
        <begin position="229"/>
        <end position="248"/>
    </location>
</feature>
<evidence type="ECO:0000256" key="2">
    <source>
        <dbReference type="ARBA" id="ARBA00007543"/>
    </source>
</evidence>
<dbReference type="NCBIfam" id="TIGR00203">
    <property type="entry name" value="cydB"/>
    <property type="match status" value="1"/>
</dbReference>
<dbReference type="GO" id="GO:0070069">
    <property type="term" value="C:cytochrome complex"/>
    <property type="evidence" value="ECO:0007669"/>
    <property type="project" value="TreeGrafter"/>
</dbReference>
<feature type="transmembrane region" description="Helical" evidence="7">
    <location>
        <begin position="6"/>
        <end position="24"/>
    </location>
</feature>
<dbReference type="PANTHER" id="PTHR43141:SF4">
    <property type="entry name" value="CYTOCHROME BD2 SUBUNIT II"/>
    <property type="match status" value="1"/>
</dbReference>
<evidence type="ECO:0000256" key="7">
    <source>
        <dbReference type="SAM" id="Phobius"/>
    </source>
</evidence>
<evidence type="ECO:0000313" key="9">
    <source>
        <dbReference type="Proteomes" id="UP000434582"/>
    </source>
</evidence>
<protein>
    <submittedName>
        <fullName evidence="8">Cytochrome d ubiquinol oxidase subunit II</fullName>
    </submittedName>
</protein>
<evidence type="ECO:0000256" key="3">
    <source>
        <dbReference type="ARBA" id="ARBA00022475"/>
    </source>
</evidence>
<dbReference type="OrthoDB" id="9776710at2"/>
<feature type="transmembrane region" description="Helical" evidence="7">
    <location>
        <begin position="158"/>
        <end position="181"/>
    </location>
</feature>
<gene>
    <name evidence="8" type="primary">cydB</name>
    <name evidence="8" type="ORF">GHC57_14365</name>
</gene>
<comment type="subcellular location">
    <subcellularLocation>
        <location evidence="1">Cell membrane</location>
        <topology evidence="1">Multi-pass membrane protein</topology>
    </subcellularLocation>
</comment>
<dbReference type="Pfam" id="PF02322">
    <property type="entry name" value="Cyt_bd_oxida_II"/>
    <property type="match status" value="1"/>
</dbReference>
<organism evidence="8 9">
    <name type="scientific">Roseospira navarrensis</name>
    <dbReference type="NCBI Taxonomy" id="140058"/>
    <lineage>
        <taxon>Bacteria</taxon>
        <taxon>Pseudomonadati</taxon>
        <taxon>Pseudomonadota</taxon>
        <taxon>Alphaproteobacteria</taxon>
        <taxon>Rhodospirillales</taxon>
        <taxon>Rhodospirillaceae</taxon>
        <taxon>Roseospira</taxon>
    </lineage>
</organism>
<reference evidence="8 9" key="1">
    <citation type="submission" date="2019-10" db="EMBL/GenBank/DDBJ databases">
        <title>Draft whole-genome sequence of the purple nonsulfur photosynthetic bacterium Roseospira navarrensis DSM 15114.</title>
        <authorList>
            <person name="Kyndt J.A."/>
            <person name="Meyer T.E."/>
        </authorList>
    </citation>
    <scope>NUCLEOTIDE SEQUENCE [LARGE SCALE GENOMIC DNA]</scope>
    <source>
        <strain evidence="8 9">DSM 15114</strain>
    </source>
</reference>
<evidence type="ECO:0000256" key="1">
    <source>
        <dbReference type="ARBA" id="ARBA00004651"/>
    </source>
</evidence>
<dbReference type="GO" id="GO:0016682">
    <property type="term" value="F:oxidoreductase activity, acting on diphenols and related substances as donors, oxygen as acceptor"/>
    <property type="evidence" value="ECO:0007669"/>
    <property type="project" value="TreeGrafter"/>
</dbReference>
<feature type="transmembrane region" description="Helical" evidence="7">
    <location>
        <begin position="83"/>
        <end position="102"/>
    </location>
</feature>
<comment type="caution">
    <text evidence="8">The sequence shown here is derived from an EMBL/GenBank/DDBJ whole genome shotgun (WGS) entry which is preliminary data.</text>
</comment>
<comment type="similarity">
    <text evidence="2">Belongs to the cytochrome ubiquinol oxidase subunit 2 family.</text>
</comment>
<evidence type="ECO:0000313" key="8">
    <source>
        <dbReference type="EMBL" id="MQX37703.1"/>
    </source>
</evidence>
<evidence type="ECO:0000256" key="6">
    <source>
        <dbReference type="ARBA" id="ARBA00023136"/>
    </source>
</evidence>
<keyword evidence="4 7" id="KW-0812">Transmembrane</keyword>
<dbReference type="Proteomes" id="UP000434582">
    <property type="component" value="Unassembled WGS sequence"/>
</dbReference>
<feature type="transmembrane region" description="Helical" evidence="7">
    <location>
        <begin position="260"/>
        <end position="279"/>
    </location>
</feature>
<evidence type="ECO:0000256" key="4">
    <source>
        <dbReference type="ARBA" id="ARBA00022692"/>
    </source>
</evidence>
<keyword evidence="5 7" id="KW-1133">Transmembrane helix</keyword>
<dbReference type="AlphaFoldDB" id="A0A7X2D497"/>